<keyword evidence="1" id="KW-0808">Transferase</keyword>
<dbReference type="InterPro" id="IPR041577">
    <property type="entry name" value="RT_RNaseH_2"/>
</dbReference>
<dbReference type="GO" id="GO:0004519">
    <property type="term" value="F:endonuclease activity"/>
    <property type="evidence" value="ECO:0007669"/>
    <property type="project" value="UniProtKB-KW"/>
</dbReference>
<evidence type="ECO:0000259" key="5">
    <source>
        <dbReference type="Pfam" id="PF17919"/>
    </source>
</evidence>
<keyword evidence="3" id="KW-0255">Endonuclease</keyword>
<dbReference type="OrthoDB" id="422540at2759"/>
<evidence type="ECO:0000313" key="6">
    <source>
        <dbReference type="EMBL" id="CAF4949464.1"/>
    </source>
</evidence>
<evidence type="ECO:0000256" key="2">
    <source>
        <dbReference type="ARBA" id="ARBA00022722"/>
    </source>
</evidence>
<sequence>MFEFPFMPFGLRNAVPWTPELELAFERCKDHLATATLLAHPAVDAPLGLFTDASSSHVGACLKQLVGDSWQPLAFFSKKLTTRQSVWPAYHRELLGVYEAIQHFRHILEAQHATIYTPYLYSQQREKLSPVQLNQLSFISQFTTDI</sequence>
<evidence type="ECO:0000313" key="7">
    <source>
        <dbReference type="Proteomes" id="UP000663880"/>
    </source>
</evidence>
<evidence type="ECO:0000256" key="3">
    <source>
        <dbReference type="ARBA" id="ARBA00022759"/>
    </source>
</evidence>
<accession>A0A821XRX7</accession>
<evidence type="ECO:0000256" key="4">
    <source>
        <dbReference type="ARBA" id="ARBA00022918"/>
    </source>
</evidence>
<dbReference type="InterPro" id="IPR043502">
    <property type="entry name" value="DNA/RNA_pol_sf"/>
</dbReference>
<comment type="caution">
    <text evidence="6">The sequence shown here is derived from an EMBL/GenBank/DDBJ whole genome shotgun (WGS) entry which is preliminary data.</text>
</comment>
<proteinExistence type="predicted"/>
<keyword evidence="3" id="KW-0378">Hydrolase</keyword>
<dbReference type="SUPFAM" id="SSF56672">
    <property type="entry name" value="DNA/RNA polymerases"/>
    <property type="match status" value="1"/>
</dbReference>
<name>A0A821XRX7_9NEOP</name>
<organism evidence="6 7">
    <name type="scientific">Pieris macdunnoughi</name>
    <dbReference type="NCBI Taxonomy" id="345717"/>
    <lineage>
        <taxon>Eukaryota</taxon>
        <taxon>Metazoa</taxon>
        <taxon>Ecdysozoa</taxon>
        <taxon>Arthropoda</taxon>
        <taxon>Hexapoda</taxon>
        <taxon>Insecta</taxon>
        <taxon>Pterygota</taxon>
        <taxon>Neoptera</taxon>
        <taxon>Endopterygota</taxon>
        <taxon>Lepidoptera</taxon>
        <taxon>Glossata</taxon>
        <taxon>Ditrysia</taxon>
        <taxon>Papilionoidea</taxon>
        <taxon>Pieridae</taxon>
        <taxon>Pierinae</taxon>
        <taxon>Pieris</taxon>
    </lineage>
</organism>
<keyword evidence="4" id="KW-0695">RNA-directed DNA polymerase</keyword>
<dbReference type="Proteomes" id="UP000663880">
    <property type="component" value="Unassembled WGS sequence"/>
</dbReference>
<evidence type="ECO:0000256" key="1">
    <source>
        <dbReference type="ARBA" id="ARBA00022695"/>
    </source>
</evidence>
<keyword evidence="2" id="KW-0540">Nuclease</keyword>
<keyword evidence="1" id="KW-0548">Nucleotidyltransferase</keyword>
<dbReference type="EMBL" id="CAJOBZ010000071">
    <property type="protein sequence ID" value="CAF4949464.1"/>
    <property type="molecule type" value="Genomic_DNA"/>
</dbReference>
<dbReference type="Gene3D" id="3.10.20.370">
    <property type="match status" value="1"/>
</dbReference>
<dbReference type="PANTHER" id="PTHR34072">
    <property type="entry name" value="ENZYMATIC POLYPROTEIN-RELATED"/>
    <property type="match status" value="1"/>
</dbReference>
<feature type="domain" description="Reverse transcriptase/retrotransposon-derived protein RNase H-like" evidence="5">
    <location>
        <begin position="17"/>
        <end position="115"/>
    </location>
</feature>
<dbReference type="GO" id="GO:0003964">
    <property type="term" value="F:RNA-directed DNA polymerase activity"/>
    <property type="evidence" value="ECO:0007669"/>
    <property type="project" value="UniProtKB-KW"/>
</dbReference>
<protein>
    <recommendedName>
        <fullName evidence="5">Reverse transcriptase/retrotransposon-derived protein RNase H-like domain-containing protein</fullName>
    </recommendedName>
</protein>
<reference evidence="6" key="1">
    <citation type="submission" date="2021-02" db="EMBL/GenBank/DDBJ databases">
        <authorList>
            <person name="Steward A R."/>
        </authorList>
    </citation>
    <scope>NUCLEOTIDE SEQUENCE</scope>
</reference>
<gene>
    <name evidence="6" type="ORF">PMACD_LOCUS15533</name>
</gene>
<keyword evidence="7" id="KW-1185">Reference proteome</keyword>
<dbReference type="PANTHER" id="PTHR34072:SF52">
    <property type="entry name" value="RIBONUCLEASE H"/>
    <property type="match status" value="1"/>
</dbReference>
<dbReference type="FunFam" id="3.10.20.370:FF:000001">
    <property type="entry name" value="Retrovirus-related Pol polyprotein from transposon 17.6-like protein"/>
    <property type="match status" value="1"/>
</dbReference>
<dbReference type="AlphaFoldDB" id="A0A821XRX7"/>
<dbReference type="Pfam" id="PF17919">
    <property type="entry name" value="RT_RNaseH_2"/>
    <property type="match status" value="1"/>
</dbReference>